<gene>
    <name evidence="1" type="ORF">HAHE_10090</name>
</gene>
<proteinExistence type="predicted"/>
<evidence type="ECO:0008006" key="3">
    <source>
        <dbReference type="Google" id="ProtNLM"/>
    </source>
</evidence>
<name>A0ABM7RA79_9BACT</name>
<keyword evidence="2" id="KW-1185">Reference proteome</keyword>
<evidence type="ECO:0000313" key="1">
    <source>
        <dbReference type="EMBL" id="BCX47101.1"/>
    </source>
</evidence>
<reference evidence="1 2" key="1">
    <citation type="submission" date="2021-06" db="EMBL/GenBank/DDBJ databases">
        <title>Complete genome of Haloferula helveola possessing various polysaccharide degrading enzymes.</title>
        <authorList>
            <person name="Takami H."/>
            <person name="Huang C."/>
            <person name="Hamasaki K."/>
        </authorList>
    </citation>
    <scope>NUCLEOTIDE SEQUENCE [LARGE SCALE GENOMIC DNA]</scope>
    <source>
        <strain evidence="1 2">CN-1</strain>
    </source>
</reference>
<dbReference type="EMBL" id="AP024702">
    <property type="protein sequence ID" value="BCX47101.1"/>
    <property type="molecule type" value="Genomic_DNA"/>
</dbReference>
<sequence>MTDARTHRRLRFRIQLDLTRSLVESASMIRPLIATLLLALPLLAGDRVKFSDDAYSLEFPQGWKKAKSPTPDAEFARQSADETVIVSVNCSKIPAGAEADLDAMGKATAKNYAEVIQFKGEAKMSDGTLDGCKAKFITMAPQNEEEGQLGMFVILIDSREHLVRVIATMAPQLTNETREACLGVVKSFRREDTDEKKEE</sequence>
<evidence type="ECO:0000313" key="2">
    <source>
        <dbReference type="Proteomes" id="UP001374893"/>
    </source>
</evidence>
<organism evidence="1 2">
    <name type="scientific">Haloferula helveola</name>
    <dbReference type="NCBI Taxonomy" id="490095"/>
    <lineage>
        <taxon>Bacteria</taxon>
        <taxon>Pseudomonadati</taxon>
        <taxon>Verrucomicrobiota</taxon>
        <taxon>Verrucomicrobiia</taxon>
        <taxon>Verrucomicrobiales</taxon>
        <taxon>Verrucomicrobiaceae</taxon>
        <taxon>Haloferula</taxon>
    </lineage>
</organism>
<dbReference type="Proteomes" id="UP001374893">
    <property type="component" value="Chromosome"/>
</dbReference>
<accession>A0ABM7RA79</accession>
<protein>
    <recommendedName>
        <fullName evidence="3">PsbP C-terminal domain-containing protein</fullName>
    </recommendedName>
</protein>